<organism evidence="1 2">
    <name type="scientific">Chaetoceros tenuissimus</name>
    <dbReference type="NCBI Taxonomy" id="426638"/>
    <lineage>
        <taxon>Eukaryota</taxon>
        <taxon>Sar</taxon>
        <taxon>Stramenopiles</taxon>
        <taxon>Ochrophyta</taxon>
        <taxon>Bacillariophyta</taxon>
        <taxon>Coscinodiscophyceae</taxon>
        <taxon>Chaetocerotophycidae</taxon>
        <taxon>Chaetocerotales</taxon>
        <taxon>Chaetocerotaceae</taxon>
        <taxon>Chaetoceros</taxon>
    </lineage>
</organism>
<evidence type="ECO:0000313" key="1">
    <source>
        <dbReference type="EMBL" id="GFH53325.1"/>
    </source>
</evidence>
<reference evidence="1 2" key="1">
    <citation type="journal article" date="2021" name="Sci. Rep.">
        <title>The genome of the diatom Chaetoceros tenuissimus carries an ancient integrated fragment of an extant virus.</title>
        <authorList>
            <person name="Hongo Y."/>
            <person name="Kimura K."/>
            <person name="Takaki Y."/>
            <person name="Yoshida Y."/>
            <person name="Baba S."/>
            <person name="Kobayashi G."/>
            <person name="Nagasaki K."/>
            <person name="Hano T."/>
            <person name="Tomaru Y."/>
        </authorList>
    </citation>
    <scope>NUCLEOTIDE SEQUENCE [LARGE SCALE GENOMIC DNA]</scope>
    <source>
        <strain evidence="1 2">NIES-3715</strain>
    </source>
</reference>
<dbReference type="PANTHER" id="PTHR46586:SF3">
    <property type="entry name" value="ANKYRIN REPEAT-CONTAINING PROTEIN"/>
    <property type="match status" value="1"/>
</dbReference>
<evidence type="ECO:0000313" key="2">
    <source>
        <dbReference type="Proteomes" id="UP001054902"/>
    </source>
</evidence>
<dbReference type="PANTHER" id="PTHR46586">
    <property type="entry name" value="ANKYRIN REPEAT-CONTAINING PROTEIN"/>
    <property type="match status" value="1"/>
</dbReference>
<protein>
    <submittedName>
        <fullName evidence="1">Uncharacterized protein</fullName>
    </submittedName>
</protein>
<dbReference type="Gene3D" id="1.25.40.20">
    <property type="entry name" value="Ankyrin repeat-containing domain"/>
    <property type="match status" value="1"/>
</dbReference>
<dbReference type="AlphaFoldDB" id="A0AAD3CYI1"/>
<sequence length="354" mass="39896">MGLAIGQGLFLAKGSNMNPLALLHNEREEIANQCDTEMLELVLNKGTFHITFNYDWVDSIINAAMKSDQLGVLKWLKKRNFFEYPYFKRVLFIEAARGGNLGMITWAKDIAGFSFQDESHFINAAAESGNIELVKYLRSEDISWNESTFGAAVSSGNIAILQYLIENDCPHDDQRICANAVEIHDCEKALEVLHWLHNQNISWDENTCITSARIGNLKALKFARSKGCPWDKNCLIKAIKNHHYEVVEYCLQNRCSMGNSDICHYAMDYNNDHDQALRILKLLRKFSAPWGEHTCSMAASTGNFHALKWAVSNGCAINRQDCASDAAWHGKIEALKWIKAQGVVFNEKIATKAA</sequence>
<comment type="caution">
    <text evidence="1">The sequence shown here is derived from an EMBL/GenBank/DDBJ whole genome shotgun (WGS) entry which is preliminary data.</text>
</comment>
<name>A0AAD3CYI1_9STRA</name>
<keyword evidence="2" id="KW-1185">Reference proteome</keyword>
<proteinExistence type="predicted"/>
<dbReference type="InterPro" id="IPR052050">
    <property type="entry name" value="SecEffector_AnkRepeat"/>
</dbReference>
<dbReference type="SUPFAM" id="SSF48403">
    <property type="entry name" value="Ankyrin repeat"/>
    <property type="match status" value="2"/>
</dbReference>
<gene>
    <name evidence="1" type="ORF">CTEN210_09801</name>
</gene>
<accession>A0AAD3CYI1</accession>
<dbReference type="InterPro" id="IPR036770">
    <property type="entry name" value="Ankyrin_rpt-contain_sf"/>
</dbReference>
<dbReference type="Proteomes" id="UP001054902">
    <property type="component" value="Unassembled WGS sequence"/>
</dbReference>
<dbReference type="EMBL" id="BLLK01000047">
    <property type="protein sequence ID" value="GFH53325.1"/>
    <property type="molecule type" value="Genomic_DNA"/>
</dbReference>